<dbReference type="PRINTS" id="PR00455">
    <property type="entry name" value="HTHTETR"/>
</dbReference>
<reference evidence="6" key="1">
    <citation type="submission" date="2016-10" db="EMBL/GenBank/DDBJ databases">
        <title>Draft Genome Sequence of Nocardioides luteus Strain BAFB, an Alkane-Degrading Bacterium Isolated from JP-7 Polluted Soil.</title>
        <authorList>
            <person name="Brown L."/>
            <person name="Ruiz O.N."/>
            <person name="Gunasekera T."/>
        </authorList>
    </citation>
    <scope>NUCLEOTIDE SEQUENCE [LARGE SCALE GENOMIC DNA]</scope>
    <source>
        <strain evidence="6">BAFB</strain>
    </source>
</reference>
<evidence type="ECO:0000256" key="4">
    <source>
        <dbReference type="PROSITE-ProRule" id="PRU00335"/>
    </source>
</evidence>
<keyword evidence="1" id="KW-0805">Transcription regulation</keyword>
<dbReference type="PANTHER" id="PTHR30055:SF234">
    <property type="entry name" value="HTH-TYPE TRANSCRIPTIONAL REGULATOR BETI"/>
    <property type="match status" value="1"/>
</dbReference>
<keyword evidence="2 4" id="KW-0238">DNA-binding</keyword>
<dbReference type="EMBL" id="JZDQ02000006">
    <property type="protein sequence ID" value="OIJ27768.1"/>
    <property type="molecule type" value="Genomic_DNA"/>
</dbReference>
<dbReference type="STRING" id="1844.UG56_005245"/>
<name>A0A1J4NAU2_9ACTN</name>
<dbReference type="InterPro" id="IPR049445">
    <property type="entry name" value="TetR_SbtR-like_C"/>
</dbReference>
<evidence type="ECO:0000313" key="7">
    <source>
        <dbReference type="Proteomes" id="UP000033772"/>
    </source>
</evidence>
<feature type="domain" description="HTH tetR-type" evidence="5">
    <location>
        <begin position="6"/>
        <end position="65"/>
    </location>
</feature>
<dbReference type="PANTHER" id="PTHR30055">
    <property type="entry name" value="HTH-TYPE TRANSCRIPTIONAL REGULATOR RUTR"/>
    <property type="match status" value="1"/>
</dbReference>
<accession>A0A1J4NAU2</accession>
<dbReference type="InterPro" id="IPR009057">
    <property type="entry name" value="Homeodomain-like_sf"/>
</dbReference>
<dbReference type="InterPro" id="IPR050109">
    <property type="entry name" value="HTH-type_TetR-like_transc_reg"/>
</dbReference>
<dbReference type="OrthoDB" id="3382616at2"/>
<dbReference type="Proteomes" id="UP000033772">
    <property type="component" value="Unassembled WGS sequence"/>
</dbReference>
<evidence type="ECO:0000256" key="3">
    <source>
        <dbReference type="ARBA" id="ARBA00023163"/>
    </source>
</evidence>
<proteinExistence type="predicted"/>
<keyword evidence="7" id="KW-1185">Reference proteome</keyword>
<dbReference type="RefSeq" id="WP_045549144.1">
    <property type="nucleotide sequence ID" value="NZ_JZDQ02000006.1"/>
</dbReference>
<dbReference type="Pfam" id="PF21597">
    <property type="entry name" value="TetR_C_43"/>
    <property type="match status" value="1"/>
</dbReference>
<keyword evidence="3" id="KW-0804">Transcription</keyword>
<evidence type="ECO:0000313" key="6">
    <source>
        <dbReference type="EMBL" id="OIJ27768.1"/>
    </source>
</evidence>
<sequence>MRADAQRNRERLIEVAHAVFKERGLDAPLDEVARRAGVGPGTLYRHFPTREALHEAIMATWIEEVSAHVEKAMATEGGCREKLLAWFEEYVGLLTRHQGAAAKITASLGCEDSPLRTKCQTYADANESVLTEMADHGMLREGVDNLDVCRLLGGVATMADQSSLEPRDVRPMLDVIANGVLKS</sequence>
<feature type="DNA-binding region" description="H-T-H motif" evidence="4">
    <location>
        <begin position="28"/>
        <end position="47"/>
    </location>
</feature>
<dbReference type="GO" id="GO:0000976">
    <property type="term" value="F:transcription cis-regulatory region binding"/>
    <property type="evidence" value="ECO:0007669"/>
    <property type="project" value="TreeGrafter"/>
</dbReference>
<dbReference type="SUPFAM" id="SSF46689">
    <property type="entry name" value="Homeodomain-like"/>
    <property type="match status" value="1"/>
</dbReference>
<dbReference type="AlphaFoldDB" id="A0A1J4NAU2"/>
<dbReference type="Pfam" id="PF00440">
    <property type="entry name" value="TetR_N"/>
    <property type="match status" value="1"/>
</dbReference>
<comment type="caution">
    <text evidence="6">The sequence shown here is derived from an EMBL/GenBank/DDBJ whole genome shotgun (WGS) entry which is preliminary data.</text>
</comment>
<dbReference type="PROSITE" id="PS50977">
    <property type="entry name" value="HTH_TETR_2"/>
    <property type="match status" value="1"/>
</dbReference>
<organism evidence="6 7">
    <name type="scientific">Nocardioides luteus</name>
    <dbReference type="NCBI Taxonomy" id="1844"/>
    <lineage>
        <taxon>Bacteria</taxon>
        <taxon>Bacillati</taxon>
        <taxon>Actinomycetota</taxon>
        <taxon>Actinomycetes</taxon>
        <taxon>Propionibacteriales</taxon>
        <taxon>Nocardioidaceae</taxon>
        <taxon>Nocardioides</taxon>
    </lineage>
</organism>
<evidence type="ECO:0000256" key="1">
    <source>
        <dbReference type="ARBA" id="ARBA00023015"/>
    </source>
</evidence>
<gene>
    <name evidence="6" type="ORF">UG56_005245</name>
</gene>
<evidence type="ECO:0000259" key="5">
    <source>
        <dbReference type="PROSITE" id="PS50977"/>
    </source>
</evidence>
<evidence type="ECO:0000256" key="2">
    <source>
        <dbReference type="ARBA" id="ARBA00023125"/>
    </source>
</evidence>
<protein>
    <submittedName>
        <fullName evidence="6">TetR family transcriptional regulator</fullName>
    </submittedName>
</protein>
<dbReference type="Gene3D" id="1.10.357.10">
    <property type="entry name" value="Tetracycline Repressor, domain 2"/>
    <property type="match status" value="1"/>
</dbReference>
<dbReference type="InterPro" id="IPR001647">
    <property type="entry name" value="HTH_TetR"/>
</dbReference>
<dbReference type="GO" id="GO:0003700">
    <property type="term" value="F:DNA-binding transcription factor activity"/>
    <property type="evidence" value="ECO:0007669"/>
    <property type="project" value="TreeGrafter"/>
</dbReference>